<accession>A0A8J3ADW1</accession>
<feature type="region of interest" description="Disordered" evidence="1">
    <location>
        <begin position="41"/>
        <end position="85"/>
    </location>
</feature>
<sequence>MKKVRIVHFWIGVIVSVFLLIESVTGIVLYFNKGHEKPKFSMQTPGQLNGSVNSTNQNGQANGSTNSNNQTSQDNQNNQILFPNGGPNFGEREQSSFSMKSLHTGIIGLISGIGLFILTGTGLALSWILWNTKRKAKKKKQKVSMAV</sequence>
<feature type="transmembrane region" description="Helical" evidence="2">
    <location>
        <begin position="106"/>
        <end position="130"/>
    </location>
</feature>
<feature type="compositionally biased region" description="Low complexity" evidence="1">
    <location>
        <begin position="55"/>
        <end position="79"/>
    </location>
</feature>
<name>A0A8J3ADW1_9BACI</name>
<dbReference type="EMBL" id="BMHB01000001">
    <property type="protein sequence ID" value="GGI10383.1"/>
    <property type="molecule type" value="Genomic_DNA"/>
</dbReference>
<evidence type="ECO:0008006" key="5">
    <source>
        <dbReference type="Google" id="ProtNLM"/>
    </source>
</evidence>
<comment type="caution">
    <text evidence="3">The sequence shown here is derived from an EMBL/GenBank/DDBJ whole genome shotgun (WGS) entry which is preliminary data.</text>
</comment>
<keyword evidence="2" id="KW-0812">Transmembrane</keyword>
<evidence type="ECO:0000256" key="2">
    <source>
        <dbReference type="SAM" id="Phobius"/>
    </source>
</evidence>
<evidence type="ECO:0000313" key="4">
    <source>
        <dbReference type="Proteomes" id="UP000626244"/>
    </source>
</evidence>
<keyword evidence="4" id="KW-1185">Reference proteome</keyword>
<keyword evidence="2" id="KW-0472">Membrane</keyword>
<dbReference type="Proteomes" id="UP000626244">
    <property type="component" value="Unassembled WGS sequence"/>
</dbReference>
<dbReference type="RefSeq" id="WP_088003603.1">
    <property type="nucleotide sequence ID" value="NZ_BMHB01000001.1"/>
</dbReference>
<dbReference type="OrthoDB" id="1787325at2"/>
<gene>
    <name evidence="3" type="ORF">GCM10007380_02520</name>
</gene>
<keyword evidence="2" id="KW-1133">Transmembrane helix</keyword>
<protein>
    <recommendedName>
        <fullName evidence="5">PepSY domain-containing protein</fullName>
    </recommendedName>
</protein>
<reference evidence="4" key="1">
    <citation type="journal article" date="2019" name="Int. J. Syst. Evol. Microbiol.">
        <title>The Global Catalogue of Microorganisms (GCM) 10K type strain sequencing project: providing services to taxonomists for standard genome sequencing and annotation.</title>
        <authorList>
            <consortium name="The Broad Institute Genomics Platform"/>
            <consortium name="The Broad Institute Genome Sequencing Center for Infectious Disease"/>
            <person name="Wu L."/>
            <person name="Ma J."/>
        </authorList>
    </citation>
    <scope>NUCLEOTIDE SEQUENCE [LARGE SCALE GENOMIC DNA]</scope>
    <source>
        <strain evidence="4">CGMCC 1.14993</strain>
    </source>
</reference>
<evidence type="ECO:0000256" key="1">
    <source>
        <dbReference type="SAM" id="MobiDB-lite"/>
    </source>
</evidence>
<evidence type="ECO:0000313" key="3">
    <source>
        <dbReference type="EMBL" id="GGI10383.1"/>
    </source>
</evidence>
<proteinExistence type="predicted"/>
<feature type="transmembrane region" description="Helical" evidence="2">
    <location>
        <begin position="7"/>
        <end position="31"/>
    </location>
</feature>
<dbReference type="AlphaFoldDB" id="A0A8J3ADW1"/>
<feature type="compositionally biased region" description="Polar residues" evidence="1">
    <location>
        <begin position="41"/>
        <end position="54"/>
    </location>
</feature>
<organism evidence="3 4">
    <name type="scientific">Gottfriedia solisilvae</name>
    <dbReference type="NCBI Taxonomy" id="1516104"/>
    <lineage>
        <taxon>Bacteria</taxon>
        <taxon>Bacillati</taxon>
        <taxon>Bacillota</taxon>
        <taxon>Bacilli</taxon>
        <taxon>Bacillales</taxon>
        <taxon>Bacillaceae</taxon>
        <taxon>Gottfriedia</taxon>
    </lineage>
</organism>